<dbReference type="Gene3D" id="3.40.50.12780">
    <property type="entry name" value="N-terminal domain of ligase-like"/>
    <property type="match status" value="1"/>
</dbReference>
<evidence type="ECO:0000256" key="1">
    <source>
        <dbReference type="ARBA" id="ARBA00022741"/>
    </source>
</evidence>
<accession>A0A2T9YDK9</accession>
<dbReference type="InterPro" id="IPR042099">
    <property type="entry name" value="ANL_N_sf"/>
</dbReference>
<dbReference type="OrthoDB" id="10253869at2759"/>
<sequence length="664" mass="74768">MYFNNPKSYIVPNSVQEGYTPATENPDGEYIGYRPYDPYKNIYLPYVFQTYRQISNRLHNFGSGLIYICLSLCETQEERASVLGRKWPVAIYASNRPEWNITDRSLSTQSLYSVGLYDSLGEFAMEYIMNHSESSVIVCSLDKIPKILENIQKLPLLKLIISMDSLSGDKESNIIIPPPFNTKSNFLIKKWAESLNVQLYDMESVEIVGELNPIPPQPPKPDDIYTLLYTSGTTGTPKAAVSLHSQYTSAAIGTLLNRASNEKVVLLSYLPLPHAYGRTMENYVTACKGTIGYFSGDITRIIEDCQALNPTYFPGVPRLLSRFYDILSSKTINSSGMFGIVSRMALKEKVYYLYKNNTYNHSIWDKLVFDKTKNLLGNRLERISTGTAPLPASVLDFLRVSLSIPITEGYAMTETSSLGIGQNADSVSNGNVGIPHYGIEVRLRSVPEMNYLVTDMPNARGEICMRGKSIFCGYLKDIKVTNETLIGDGWIASGDIGQINLDGTISIIDRKKSLFKTSQGVYISPDKIESYLIRHKLVLQSFVHGYSSQNHCVAIIVPDPIHFIPWANKHLKKNTSSPLDVNTSMEFLIKNITVKQKFLDEIIMFSKESGLSGIETVKSVYLEHIPFDIETNKLLTPTLKLKRFDAIKYYKSIINMLYTSKKNN</sequence>
<comment type="caution">
    <text evidence="4">The sequence shown here is derived from an EMBL/GenBank/DDBJ whole genome shotgun (WGS) entry which is preliminary data.</text>
</comment>
<feature type="domain" description="AMP-dependent synthetase/ligase" evidence="3">
    <location>
        <begin position="84"/>
        <end position="475"/>
    </location>
</feature>
<evidence type="ECO:0000259" key="3">
    <source>
        <dbReference type="Pfam" id="PF00501"/>
    </source>
</evidence>
<protein>
    <recommendedName>
        <fullName evidence="3">AMP-dependent synthetase/ligase domain-containing protein</fullName>
    </recommendedName>
</protein>
<dbReference type="GO" id="GO:0016020">
    <property type="term" value="C:membrane"/>
    <property type="evidence" value="ECO:0007669"/>
    <property type="project" value="TreeGrafter"/>
</dbReference>
<dbReference type="PROSITE" id="PS00455">
    <property type="entry name" value="AMP_BINDING"/>
    <property type="match status" value="1"/>
</dbReference>
<dbReference type="InterPro" id="IPR020845">
    <property type="entry name" value="AMP-binding_CS"/>
</dbReference>
<dbReference type="Proteomes" id="UP000245383">
    <property type="component" value="Unassembled WGS sequence"/>
</dbReference>
<dbReference type="PANTHER" id="PTHR43272">
    <property type="entry name" value="LONG-CHAIN-FATTY-ACID--COA LIGASE"/>
    <property type="match status" value="1"/>
</dbReference>
<dbReference type="Pfam" id="PF00501">
    <property type="entry name" value="AMP-binding"/>
    <property type="match status" value="1"/>
</dbReference>
<dbReference type="PANTHER" id="PTHR43272:SF33">
    <property type="entry name" value="AMP-BINDING DOMAIN-CONTAINING PROTEIN-RELATED"/>
    <property type="match status" value="1"/>
</dbReference>
<dbReference type="GO" id="GO:0005783">
    <property type="term" value="C:endoplasmic reticulum"/>
    <property type="evidence" value="ECO:0007669"/>
    <property type="project" value="TreeGrafter"/>
</dbReference>
<name>A0A2T9YDK9_9FUNG</name>
<dbReference type="STRING" id="133385.A0A2T9YDK9"/>
<keyword evidence="2" id="KW-0067">ATP-binding</keyword>
<reference evidence="4 5" key="1">
    <citation type="journal article" date="2018" name="MBio">
        <title>Comparative Genomics Reveals the Core Gene Toolbox for the Fungus-Insect Symbiosis.</title>
        <authorList>
            <person name="Wang Y."/>
            <person name="Stata M."/>
            <person name="Wang W."/>
            <person name="Stajich J.E."/>
            <person name="White M.M."/>
            <person name="Moncalvo J.M."/>
        </authorList>
    </citation>
    <scope>NUCLEOTIDE SEQUENCE [LARGE SCALE GENOMIC DNA]</scope>
    <source>
        <strain evidence="4 5">SWE-8-4</strain>
    </source>
</reference>
<evidence type="ECO:0000313" key="4">
    <source>
        <dbReference type="EMBL" id="PVU90420.1"/>
    </source>
</evidence>
<keyword evidence="1" id="KW-0547">Nucleotide-binding</keyword>
<dbReference type="GO" id="GO:0004467">
    <property type="term" value="F:long-chain fatty acid-CoA ligase activity"/>
    <property type="evidence" value="ECO:0007669"/>
    <property type="project" value="TreeGrafter"/>
</dbReference>
<dbReference type="InterPro" id="IPR000873">
    <property type="entry name" value="AMP-dep_synth/lig_dom"/>
</dbReference>
<dbReference type="SUPFAM" id="SSF56801">
    <property type="entry name" value="Acetyl-CoA synthetase-like"/>
    <property type="match status" value="1"/>
</dbReference>
<organism evidence="4 5">
    <name type="scientific">Smittium simulii</name>
    <dbReference type="NCBI Taxonomy" id="133385"/>
    <lineage>
        <taxon>Eukaryota</taxon>
        <taxon>Fungi</taxon>
        <taxon>Fungi incertae sedis</taxon>
        <taxon>Zoopagomycota</taxon>
        <taxon>Kickxellomycotina</taxon>
        <taxon>Harpellomycetes</taxon>
        <taxon>Harpellales</taxon>
        <taxon>Legeriomycetaceae</taxon>
        <taxon>Smittium</taxon>
    </lineage>
</organism>
<evidence type="ECO:0000313" key="5">
    <source>
        <dbReference type="Proteomes" id="UP000245383"/>
    </source>
</evidence>
<keyword evidence="5" id="KW-1185">Reference proteome</keyword>
<dbReference type="GO" id="GO:0005524">
    <property type="term" value="F:ATP binding"/>
    <property type="evidence" value="ECO:0007669"/>
    <property type="project" value="UniProtKB-KW"/>
</dbReference>
<evidence type="ECO:0000256" key="2">
    <source>
        <dbReference type="ARBA" id="ARBA00022840"/>
    </source>
</evidence>
<proteinExistence type="predicted"/>
<gene>
    <name evidence="4" type="ORF">BB561_004884</name>
</gene>
<dbReference type="AlphaFoldDB" id="A0A2T9YDK9"/>
<dbReference type="EMBL" id="MBFR01000258">
    <property type="protein sequence ID" value="PVU90420.1"/>
    <property type="molecule type" value="Genomic_DNA"/>
</dbReference>